<dbReference type="CDD" id="cd02910">
    <property type="entry name" value="cupin_Yhhw_N"/>
    <property type="match status" value="1"/>
</dbReference>
<keyword evidence="2" id="KW-0408">Iron</keyword>
<dbReference type="AlphaFoldDB" id="A0A420WE98"/>
<evidence type="ECO:0000256" key="3">
    <source>
        <dbReference type="RuleBase" id="RU003457"/>
    </source>
</evidence>
<dbReference type="InterPro" id="IPR003829">
    <property type="entry name" value="Pirin_N_dom"/>
</dbReference>
<feature type="domain" description="Pirin N-terminal" evidence="4">
    <location>
        <begin position="20"/>
        <end position="128"/>
    </location>
</feature>
<evidence type="ECO:0000259" key="4">
    <source>
        <dbReference type="Pfam" id="PF02678"/>
    </source>
</evidence>
<feature type="binding site" evidence="2">
    <location>
        <position position="112"/>
    </location>
    <ligand>
        <name>Fe cation</name>
        <dbReference type="ChEBI" id="CHEBI:24875"/>
    </ligand>
</feature>
<comment type="similarity">
    <text evidence="1 3">Belongs to the pirin family.</text>
</comment>
<dbReference type="InterPro" id="IPR014710">
    <property type="entry name" value="RmlC-like_jellyroll"/>
</dbReference>
<dbReference type="RefSeq" id="WP_233345576.1">
    <property type="nucleotide sequence ID" value="NZ_RBII01000002.1"/>
</dbReference>
<dbReference type="PIRSF" id="PIRSF006232">
    <property type="entry name" value="Pirin"/>
    <property type="match status" value="1"/>
</dbReference>
<sequence length="242" mass="26578">MTQTVNMASDLTLRPAEARGVADHGWLKSAHSFSFANYYDAKHMHYGPLRVINDDWIDAGGGFPMHPHDNYEIFSYVVEGQLEHKDSMGNGSVVSAGGVQYMSAGTGVRHSEFNPSETSPVRLLQIWLLPNIQDEAPRYNAVEISAQDKDGTLALFLSSDGRGDSLHIKADSDIYAATLVQGQTIETKLGHDRIAWVQMVKGHVTVNGQTLRHGDGLAIGRGGQIVFENGRDAEFIYFDMAK</sequence>
<proteinExistence type="inferred from homology"/>
<dbReference type="InterPro" id="IPR011051">
    <property type="entry name" value="RmlC_Cupin_sf"/>
</dbReference>
<dbReference type="Proteomes" id="UP000282211">
    <property type="component" value="Unassembled WGS sequence"/>
</dbReference>
<feature type="domain" description="Quercetin 2,3-dioxygenase C-terminal cupin" evidence="5">
    <location>
        <begin position="155"/>
        <end position="240"/>
    </location>
</feature>
<reference evidence="6 7" key="1">
    <citation type="submission" date="2018-10" db="EMBL/GenBank/DDBJ databases">
        <title>Genomic Encyclopedia of Type Strains, Phase IV (KMG-IV): sequencing the most valuable type-strain genomes for metagenomic binning, comparative biology and taxonomic classification.</title>
        <authorList>
            <person name="Goeker M."/>
        </authorList>
    </citation>
    <scope>NUCLEOTIDE SEQUENCE [LARGE SCALE GENOMIC DNA]</scope>
    <source>
        <strain evidence="6 7">DSM 22008</strain>
    </source>
</reference>
<dbReference type="Pfam" id="PF02678">
    <property type="entry name" value="Pirin"/>
    <property type="match status" value="1"/>
</dbReference>
<feature type="binding site" evidence="2">
    <location>
        <position position="110"/>
    </location>
    <ligand>
        <name>Fe cation</name>
        <dbReference type="ChEBI" id="CHEBI:24875"/>
    </ligand>
</feature>
<organism evidence="6 7">
    <name type="scientific">Litorimonas taeanensis</name>
    <dbReference type="NCBI Taxonomy" id="568099"/>
    <lineage>
        <taxon>Bacteria</taxon>
        <taxon>Pseudomonadati</taxon>
        <taxon>Pseudomonadota</taxon>
        <taxon>Alphaproteobacteria</taxon>
        <taxon>Maricaulales</taxon>
        <taxon>Robiginitomaculaceae</taxon>
    </lineage>
</organism>
<dbReference type="PANTHER" id="PTHR43212">
    <property type="entry name" value="QUERCETIN 2,3-DIOXYGENASE"/>
    <property type="match status" value="1"/>
</dbReference>
<dbReference type="PANTHER" id="PTHR43212:SF3">
    <property type="entry name" value="QUERCETIN 2,3-DIOXYGENASE"/>
    <property type="match status" value="1"/>
</dbReference>
<accession>A0A420WE98</accession>
<dbReference type="InParanoid" id="A0A420WE98"/>
<feature type="binding site" evidence="2">
    <location>
        <position position="68"/>
    </location>
    <ligand>
        <name>Fe cation</name>
        <dbReference type="ChEBI" id="CHEBI:24875"/>
    </ligand>
</feature>
<feature type="binding site" evidence="2">
    <location>
        <position position="66"/>
    </location>
    <ligand>
        <name>Fe cation</name>
        <dbReference type="ChEBI" id="CHEBI:24875"/>
    </ligand>
</feature>
<dbReference type="FunCoup" id="A0A420WE98">
    <property type="interactions" value="75"/>
</dbReference>
<dbReference type="Gene3D" id="2.60.120.10">
    <property type="entry name" value="Jelly Rolls"/>
    <property type="match status" value="2"/>
</dbReference>
<dbReference type="InterPro" id="IPR041602">
    <property type="entry name" value="Quercetinase_C"/>
</dbReference>
<keyword evidence="7" id="KW-1185">Reference proteome</keyword>
<comment type="caution">
    <text evidence="6">The sequence shown here is derived from an EMBL/GenBank/DDBJ whole genome shotgun (WGS) entry which is preliminary data.</text>
</comment>
<dbReference type="Pfam" id="PF17954">
    <property type="entry name" value="Pirin_C_2"/>
    <property type="match status" value="1"/>
</dbReference>
<dbReference type="EMBL" id="RBII01000002">
    <property type="protein sequence ID" value="RKQ69349.1"/>
    <property type="molecule type" value="Genomic_DNA"/>
</dbReference>
<name>A0A420WE98_9PROT</name>
<dbReference type="SUPFAM" id="SSF51182">
    <property type="entry name" value="RmlC-like cupins"/>
    <property type="match status" value="1"/>
</dbReference>
<evidence type="ECO:0000313" key="6">
    <source>
        <dbReference type="EMBL" id="RKQ69349.1"/>
    </source>
</evidence>
<evidence type="ECO:0000256" key="2">
    <source>
        <dbReference type="PIRSR" id="PIRSR006232-1"/>
    </source>
</evidence>
<keyword evidence="2" id="KW-0479">Metal-binding</keyword>
<evidence type="ECO:0000313" key="7">
    <source>
        <dbReference type="Proteomes" id="UP000282211"/>
    </source>
</evidence>
<protein>
    <recommendedName>
        <fullName evidence="8">Quercetin 2,3-dioxygenase</fullName>
    </recommendedName>
</protein>
<dbReference type="InterPro" id="IPR012093">
    <property type="entry name" value="Pirin"/>
</dbReference>
<evidence type="ECO:0008006" key="8">
    <source>
        <dbReference type="Google" id="ProtNLM"/>
    </source>
</evidence>
<gene>
    <name evidence="6" type="ORF">DES40_2149</name>
</gene>
<comment type="cofactor">
    <cofactor evidence="2">
        <name>Fe cation</name>
        <dbReference type="ChEBI" id="CHEBI:24875"/>
    </cofactor>
    <text evidence="2">Binds 1 Fe cation per subunit.</text>
</comment>
<dbReference type="GO" id="GO:0046872">
    <property type="term" value="F:metal ion binding"/>
    <property type="evidence" value="ECO:0007669"/>
    <property type="project" value="UniProtKB-KW"/>
</dbReference>
<evidence type="ECO:0000256" key="1">
    <source>
        <dbReference type="ARBA" id="ARBA00008416"/>
    </source>
</evidence>
<evidence type="ECO:0000259" key="5">
    <source>
        <dbReference type="Pfam" id="PF17954"/>
    </source>
</evidence>